<sequence>MLPVISELRTLLKISLPLAFANLGWVATGVTDSIFIGRLGPDVLGATGLALSVFFIIRSIGGGMLFPVMVLVSQARGADQLQMVPEIVRQGIWVAGMISVPGCAILWNMESMLIWASQDTAIVQLAGQYMDYYLWTMFPSLASHVFILALIAMERTGRIAFVTWFLMGLNIILDYVLIFGKLGLPAMGVAGAGLASLIVSGIWLVLFGLLAAHIFSRSGNTLFYHTWRPRWTMVGKILRLGWPKGLGTMMERGLSSVIVFLAGLMGVQAISSHAIAFQIYLLVSVVVLMAVAGAVTTRMGVAHGQGNRIAMWGILNGGFGLLLLFMLPLMIVFWGFPELVVILFVGSETPEARAIVPLASSLVMVSGLYVIVYGVCFVIGNALNGLSDMKIPTLLAASIYWGICLPSAAIFGFLMDWGILGLWAGLIVGMAILFLSYLVRFRVMVRRL</sequence>
<keyword evidence="2" id="KW-0472">Membrane</keyword>
<feature type="transmembrane region" description="Helical" evidence="2">
    <location>
        <begin position="92"/>
        <end position="109"/>
    </location>
</feature>
<feature type="transmembrane region" description="Helical" evidence="2">
    <location>
        <begin position="159"/>
        <end position="178"/>
    </location>
</feature>
<evidence type="ECO:0000256" key="2">
    <source>
        <dbReference type="SAM" id="Phobius"/>
    </source>
</evidence>
<feature type="transmembrane region" description="Helical" evidence="2">
    <location>
        <begin position="132"/>
        <end position="152"/>
    </location>
</feature>
<feature type="transmembrane region" description="Helical" evidence="2">
    <location>
        <begin position="253"/>
        <end position="271"/>
    </location>
</feature>
<dbReference type="Pfam" id="PF01554">
    <property type="entry name" value="MatE"/>
    <property type="match status" value="2"/>
</dbReference>
<dbReference type="GO" id="GO:0005886">
    <property type="term" value="C:plasma membrane"/>
    <property type="evidence" value="ECO:0007669"/>
    <property type="project" value="TreeGrafter"/>
</dbReference>
<feature type="transmembrane region" description="Helical" evidence="2">
    <location>
        <begin position="420"/>
        <end position="439"/>
    </location>
</feature>
<accession>A0A450SY69</accession>
<dbReference type="PANTHER" id="PTHR43298:SF2">
    <property type="entry name" value="FMN_FAD EXPORTER YEEO-RELATED"/>
    <property type="match status" value="1"/>
</dbReference>
<feature type="transmembrane region" description="Helical" evidence="2">
    <location>
        <begin position="277"/>
        <end position="297"/>
    </location>
</feature>
<gene>
    <name evidence="3" type="ORF">BECKDK2373B_GA0170837_10804</name>
</gene>
<feature type="transmembrane region" description="Helical" evidence="2">
    <location>
        <begin position="190"/>
        <end position="215"/>
    </location>
</feature>
<dbReference type="GO" id="GO:0015297">
    <property type="term" value="F:antiporter activity"/>
    <property type="evidence" value="ECO:0007669"/>
    <property type="project" value="InterPro"/>
</dbReference>
<feature type="transmembrane region" description="Helical" evidence="2">
    <location>
        <begin position="354"/>
        <end position="379"/>
    </location>
</feature>
<dbReference type="NCBIfam" id="TIGR00797">
    <property type="entry name" value="matE"/>
    <property type="match status" value="1"/>
</dbReference>
<feature type="transmembrane region" description="Helical" evidence="2">
    <location>
        <begin position="12"/>
        <end position="36"/>
    </location>
</feature>
<evidence type="ECO:0000256" key="1">
    <source>
        <dbReference type="ARBA" id="ARBA00022448"/>
    </source>
</evidence>
<evidence type="ECO:0000313" key="3">
    <source>
        <dbReference type="EMBL" id="VFJ59069.1"/>
    </source>
</evidence>
<keyword evidence="2" id="KW-0812">Transmembrane</keyword>
<dbReference type="AlphaFoldDB" id="A0A450SY69"/>
<dbReference type="InterPro" id="IPR050222">
    <property type="entry name" value="MATE_MdtK"/>
</dbReference>
<feature type="transmembrane region" description="Helical" evidence="2">
    <location>
        <begin position="309"/>
        <end position="334"/>
    </location>
</feature>
<keyword evidence="1" id="KW-0813">Transport</keyword>
<proteinExistence type="predicted"/>
<feature type="transmembrane region" description="Helical" evidence="2">
    <location>
        <begin position="391"/>
        <end position="414"/>
    </location>
</feature>
<keyword evidence="2" id="KW-1133">Transmembrane helix</keyword>
<feature type="transmembrane region" description="Helical" evidence="2">
    <location>
        <begin position="48"/>
        <end position="72"/>
    </location>
</feature>
<dbReference type="EMBL" id="CAADEX010000080">
    <property type="protein sequence ID" value="VFJ59069.1"/>
    <property type="molecule type" value="Genomic_DNA"/>
</dbReference>
<reference evidence="3" key="1">
    <citation type="submission" date="2019-02" db="EMBL/GenBank/DDBJ databases">
        <authorList>
            <person name="Gruber-Vodicka R. H."/>
            <person name="Seah K. B. B."/>
        </authorList>
    </citation>
    <scope>NUCLEOTIDE SEQUENCE</scope>
    <source>
        <strain evidence="3">BECK_DK47</strain>
    </source>
</reference>
<dbReference type="PANTHER" id="PTHR43298">
    <property type="entry name" value="MULTIDRUG RESISTANCE PROTEIN NORM-RELATED"/>
    <property type="match status" value="1"/>
</dbReference>
<dbReference type="GO" id="GO:0042910">
    <property type="term" value="F:xenobiotic transmembrane transporter activity"/>
    <property type="evidence" value="ECO:0007669"/>
    <property type="project" value="InterPro"/>
</dbReference>
<organism evidence="3">
    <name type="scientific">Candidatus Kentrum sp. DK</name>
    <dbReference type="NCBI Taxonomy" id="2126562"/>
    <lineage>
        <taxon>Bacteria</taxon>
        <taxon>Pseudomonadati</taxon>
        <taxon>Pseudomonadota</taxon>
        <taxon>Gammaproteobacteria</taxon>
        <taxon>Candidatus Kentrum</taxon>
    </lineage>
</organism>
<dbReference type="InterPro" id="IPR002528">
    <property type="entry name" value="MATE_fam"/>
</dbReference>
<protein>
    <submittedName>
        <fullName evidence="3">Multidrug resistance protein, MATE family</fullName>
    </submittedName>
</protein>
<name>A0A450SY69_9GAMM</name>